<protein>
    <recommendedName>
        <fullName evidence="3">NAD(P)-binding protein</fullName>
    </recommendedName>
</protein>
<evidence type="ECO:0000313" key="2">
    <source>
        <dbReference type="Proteomes" id="UP000095751"/>
    </source>
</evidence>
<evidence type="ECO:0000313" key="1">
    <source>
        <dbReference type="EMBL" id="OEU23199.1"/>
    </source>
</evidence>
<dbReference type="OrthoDB" id="2735536at2759"/>
<dbReference type="AlphaFoldDB" id="A0A1E7FYH0"/>
<dbReference type="SUPFAM" id="SSF51735">
    <property type="entry name" value="NAD(P)-binding Rossmann-fold domains"/>
    <property type="match status" value="1"/>
</dbReference>
<dbReference type="EMBL" id="KV784353">
    <property type="protein sequence ID" value="OEU23199.1"/>
    <property type="molecule type" value="Genomic_DNA"/>
</dbReference>
<reference evidence="1 2" key="1">
    <citation type="submission" date="2016-09" db="EMBL/GenBank/DDBJ databases">
        <title>Extensive genetic diversity and differential bi-allelic expression allows diatom success in the polar Southern Ocean.</title>
        <authorList>
            <consortium name="DOE Joint Genome Institute"/>
            <person name="Mock T."/>
            <person name="Otillar R.P."/>
            <person name="Strauss J."/>
            <person name="Dupont C."/>
            <person name="Frickenhaus S."/>
            <person name="Maumus F."/>
            <person name="Mcmullan M."/>
            <person name="Sanges R."/>
            <person name="Schmutz J."/>
            <person name="Toseland A."/>
            <person name="Valas R."/>
            <person name="Veluchamy A."/>
            <person name="Ward B.J."/>
            <person name="Allen A."/>
            <person name="Barry K."/>
            <person name="Falciatore A."/>
            <person name="Ferrante M."/>
            <person name="Fortunato A.E."/>
            <person name="Gloeckner G."/>
            <person name="Gruber A."/>
            <person name="Hipkin R."/>
            <person name="Janech M."/>
            <person name="Kroth P."/>
            <person name="Leese F."/>
            <person name="Lindquist E."/>
            <person name="Lyon B.R."/>
            <person name="Martin J."/>
            <person name="Mayer C."/>
            <person name="Parker M."/>
            <person name="Quesneville H."/>
            <person name="Raymond J."/>
            <person name="Uhlig C."/>
            <person name="Valentin K.U."/>
            <person name="Worden A.Z."/>
            <person name="Armbrust E.V."/>
            <person name="Bowler C."/>
            <person name="Green B."/>
            <person name="Moulton V."/>
            <person name="Van Oosterhout C."/>
            <person name="Grigoriev I."/>
        </authorList>
    </citation>
    <scope>NUCLEOTIDE SEQUENCE [LARGE SCALE GENOMIC DNA]</scope>
    <source>
        <strain evidence="1 2">CCMP1102</strain>
    </source>
</reference>
<proteinExistence type="predicted"/>
<dbReference type="Proteomes" id="UP000095751">
    <property type="component" value="Unassembled WGS sequence"/>
</dbReference>
<evidence type="ECO:0008006" key="3">
    <source>
        <dbReference type="Google" id="ProtNLM"/>
    </source>
</evidence>
<dbReference type="KEGG" id="fcy:FRACYDRAFT_267481"/>
<dbReference type="InParanoid" id="A0A1E7FYH0"/>
<dbReference type="Gene3D" id="3.40.50.720">
    <property type="entry name" value="NAD(P)-binding Rossmann-like Domain"/>
    <property type="match status" value="1"/>
</dbReference>
<dbReference type="InterPro" id="IPR036291">
    <property type="entry name" value="NAD(P)-bd_dom_sf"/>
</dbReference>
<gene>
    <name evidence="1" type="ORF">FRACYDRAFT_267481</name>
</gene>
<organism evidence="1 2">
    <name type="scientific">Fragilariopsis cylindrus CCMP1102</name>
    <dbReference type="NCBI Taxonomy" id="635003"/>
    <lineage>
        <taxon>Eukaryota</taxon>
        <taxon>Sar</taxon>
        <taxon>Stramenopiles</taxon>
        <taxon>Ochrophyta</taxon>
        <taxon>Bacillariophyta</taxon>
        <taxon>Bacillariophyceae</taxon>
        <taxon>Bacillariophycidae</taxon>
        <taxon>Bacillariales</taxon>
        <taxon>Bacillariaceae</taxon>
        <taxon>Fragilariopsis</taxon>
    </lineage>
</organism>
<sequence>MTGRTLFETNITFVDVRDICKGVLCAFTKDKVTVDGKRFILNATDPMPCRTALNDYVKKSHPEIPGAKLYMNATIASVAIWLGRNVSFLSKPLQYNEFYDKFLQQRGSYDNTRSKDVLGIGSYRSMDDTCRDTAESMKPFIDSK</sequence>
<feature type="non-terminal residue" evidence="1">
    <location>
        <position position="1"/>
    </location>
</feature>
<keyword evidence="2" id="KW-1185">Reference proteome</keyword>
<accession>A0A1E7FYH0</accession>
<name>A0A1E7FYH0_9STRA</name>